<name>J3CMS9_9FLAO</name>
<feature type="signal peptide" evidence="6">
    <location>
        <begin position="1"/>
        <end position="18"/>
    </location>
</feature>
<dbReference type="InterPro" id="IPR036249">
    <property type="entry name" value="Thioredoxin-like_sf"/>
</dbReference>
<organism evidence="8 9">
    <name type="scientific">Chryseobacterium populi</name>
    <dbReference type="NCBI Taxonomy" id="1144316"/>
    <lineage>
        <taxon>Bacteria</taxon>
        <taxon>Pseudomonadati</taxon>
        <taxon>Bacteroidota</taxon>
        <taxon>Flavobacteriia</taxon>
        <taxon>Flavobacteriales</taxon>
        <taxon>Weeksellaceae</taxon>
        <taxon>Chryseobacterium group</taxon>
        <taxon>Chryseobacterium</taxon>
    </lineage>
</organism>
<dbReference type="GO" id="GO:0030313">
    <property type="term" value="C:cell envelope"/>
    <property type="evidence" value="ECO:0007669"/>
    <property type="project" value="UniProtKB-SubCell"/>
</dbReference>
<feature type="domain" description="Thioredoxin" evidence="7">
    <location>
        <begin position="230"/>
        <end position="368"/>
    </location>
</feature>
<dbReference type="SUPFAM" id="SSF52833">
    <property type="entry name" value="Thioredoxin-like"/>
    <property type="match status" value="1"/>
</dbReference>
<evidence type="ECO:0000256" key="4">
    <source>
        <dbReference type="ARBA" id="ARBA00023284"/>
    </source>
</evidence>
<dbReference type="PANTHER" id="PTHR42852:SF6">
    <property type="entry name" value="THIOL:DISULFIDE INTERCHANGE PROTEIN DSBE"/>
    <property type="match status" value="1"/>
</dbReference>
<dbReference type="CDD" id="cd02966">
    <property type="entry name" value="TlpA_like_family"/>
    <property type="match status" value="1"/>
</dbReference>
<dbReference type="Gene3D" id="3.40.30.10">
    <property type="entry name" value="Glutaredoxin"/>
    <property type="match status" value="1"/>
</dbReference>
<evidence type="ECO:0000256" key="6">
    <source>
        <dbReference type="SAM" id="SignalP"/>
    </source>
</evidence>
<evidence type="ECO:0000259" key="7">
    <source>
        <dbReference type="PROSITE" id="PS51352"/>
    </source>
</evidence>
<dbReference type="PATRIC" id="fig|1144316.3.peg.728"/>
<keyword evidence="9" id="KW-1185">Reference proteome</keyword>
<proteinExistence type="predicted"/>
<accession>J3CMS9</accession>
<dbReference type="InterPro" id="IPR013740">
    <property type="entry name" value="Redoxin"/>
</dbReference>
<gene>
    <name evidence="8" type="ORF">PMI13_00718</name>
</gene>
<dbReference type="AlphaFoldDB" id="J3CMS9"/>
<dbReference type="InterPro" id="IPR013766">
    <property type="entry name" value="Thioredoxin_domain"/>
</dbReference>
<dbReference type="RefSeq" id="WP_007840762.1">
    <property type="nucleotide sequence ID" value="NZ_AKJY01000012.1"/>
</dbReference>
<evidence type="ECO:0000256" key="1">
    <source>
        <dbReference type="ARBA" id="ARBA00004196"/>
    </source>
</evidence>
<comment type="subcellular location">
    <subcellularLocation>
        <location evidence="1">Cell envelope</location>
    </subcellularLocation>
</comment>
<keyword evidence="5" id="KW-0175">Coiled coil</keyword>
<keyword evidence="4" id="KW-0676">Redox-active center</keyword>
<evidence type="ECO:0000313" key="8">
    <source>
        <dbReference type="EMBL" id="EJL74839.1"/>
    </source>
</evidence>
<keyword evidence="2" id="KW-0201">Cytochrome c-type biogenesis</keyword>
<dbReference type="GO" id="GO:0017004">
    <property type="term" value="P:cytochrome complex assembly"/>
    <property type="evidence" value="ECO:0007669"/>
    <property type="project" value="UniProtKB-KW"/>
</dbReference>
<keyword evidence="6" id="KW-0732">Signal</keyword>
<dbReference type="Proteomes" id="UP000007509">
    <property type="component" value="Unassembled WGS sequence"/>
</dbReference>
<protein>
    <submittedName>
        <fullName evidence="8">Thiol-disulfide isomerase-like thioredoxin</fullName>
    </submittedName>
</protein>
<comment type="caution">
    <text evidence="8">The sequence shown here is derived from an EMBL/GenBank/DDBJ whole genome shotgun (WGS) entry which is preliminary data.</text>
</comment>
<evidence type="ECO:0000256" key="2">
    <source>
        <dbReference type="ARBA" id="ARBA00022748"/>
    </source>
</evidence>
<evidence type="ECO:0000256" key="5">
    <source>
        <dbReference type="SAM" id="Coils"/>
    </source>
</evidence>
<keyword evidence="3" id="KW-1015">Disulfide bond</keyword>
<dbReference type="GO" id="GO:0016853">
    <property type="term" value="F:isomerase activity"/>
    <property type="evidence" value="ECO:0007669"/>
    <property type="project" value="UniProtKB-KW"/>
</dbReference>
<evidence type="ECO:0000256" key="3">
    <source>
        <dbReference type="ARBA" id="ARBA00023157"/>
    </source>
</evidence>
<feature type="chain" id="PRO_5003764930" evidence="6">
    <location>
        <begin position="19"/>
        <end position="368"/>
    </location>
</feature>
<evidence type="ECO:0000313" key="9">
    <source>
        <dbReference type="Proteomes" id="UP000007509"/>
    </source>
</evidence>
<dbReference type="EMBL" id="AKJY01000012">
    <property type="protein sequence ID" value="EJL74839.1"/>
    <property type="molecule type" value="Genomic_DNA"/>
</dbReference>
<dbReference type="InterPro" id="IPR050553">
    <property type="entry name" value="Thioredoxin_ResA/DsbE_sf"/>
</dbReference>
<feature type="coiled-coil region" evidence="5">
    <location>
        <begin position="128"/>
        <end position="158"/>
    </location>
</feature>
<dbReference type="PROSITE" id="PS51352">
    <property type="entry name" value="THIOREDOXIN_2"/>
    <property type="match status" value="1"/>
</dbReference>
<sequence length="368" mass="42454">MKKISQVFLISLSTIAFAQTHFKIEINAPQFEKDSLYMAPPMSMVNIFSLYHLTIDENKNVAFRKKMSTTTIRIKPENSISGTIDYPQPFVISYYDAAINGGYSSKIFFVEKGSQKIQIKNKDLDYSLESASITNAEYKKLKENLKTADEKLKPFQENNPEDIENKQKLLQIHIRKNPNSYAAFWEIVSDFSQHGFNKIYLKSLALFSDKLKNTYSYKELDKMLVLENLTASGGSFPDMQLNSTDSITKTDFSNYKLTLIDYWSSTCHPCIKDLPNLVKLREKYKDKGVNFISIADDQTRERMERADKILHQNNISWKNYFDLNKEFPKKLNASVVPLQILVDSNGKIISRKMGDLDQIEAAIEQYLK</sequence>
<keyword evidence="8" id="KW-0413">Isomerase</keyword>
<dbReference type="Pfam" id="PF08534">
    <property type="entry name" value="Redoxin"/>
    <property type="match status" value="1"/>
</dbReference>
<dbReference type="PANTHER" id="PTHR42852">
    <property type="entry name" value="THIOL:DISULFIDE INTERCHANGE PROTEIN DSBE"/>
    <property type="match status" value="1"/>
</dbReference>
<reference evidence="8 9" key="1">
    <citation type="journal article" date="2012" name="J. Bacteriol.">
        <title>Twenty-one genome sequences from Pseudomonas species and 19 genome sequences from diverse bacteria isolated from the rhizosphere and endosphere of Populus deltoides.</title>
        <authorList>
            <person name="Brown S.D."/>
            <person name="Utturkar S.M."/>
            <person name="Klingeman D.M."/>
            <person name="Johnson C.M."/>
            <person name="Martin S.L."/>
            <person name="Land M.L."/>
            <person name="Lu T.Y."/>
            <person name="Schadt C.W."/>
            <person name="Doktycz M.J."/>
            <person name="Pelletier D.A."/>
        </authorList>
    </citation>
    <scope>NUCLEOTIDE SEQUENCE [LARGE SCALE GENOMIC DNA]</scope>
    <source>
        <strain evidence="8 9">CF314</strain>
    </source>
</reference>
<dbReference type="OrthoDB" id="710833at2"/>